<evidence type="ECO:0008006" key="4">
    <source>
        <dbReference type="Google" id="ProtNLM"/>
    </source>
</evidence>
<dbReference type="EMBL" id="ML994633">
    <property type="protein sequence ID" value="KAF2185469.1"/>
    <property type="molecule type" value="Genomic_DNA"/>
</dbReference>
<reference evidence="2" key="1">
    <citation type="journal article" date="2020" name="Stud. Mycol.">
        <title>101 Dothideomycetes genomes: a test case for predicting lifestyles and emergence of pathogens.</title>
        <authorList>
            <person name="Haridas S."/>
            <person name="Albert R."/>
            <person name="Binder M."/>
            <person name="Bloem J."/>
            <person name="Labutti K."/>
            <person name="Salamov A."/>
            <person name="Andreopoulos B."/>
            <person name="Baker S."/>
            <person name="Barry K."/>
            <person name="Bills G."/>
            <person name="Bluhm B."/>
            <person name="Cannon C."/>
            <person name="Castanera R."/>
            <person name="Culley D."/>
            <person name="Daum C."/>
            <person name="Ezra D."/>
            <person name="Gonzalez J."/>
            <person name="Henrissat B."/>
            <person name="Kuo A."/>
            <person name="Liang C."/>
            <person name="Lipzen A."/>
            <person name="Lutzoni F."/>
            <person name="Magnuson J."/>
            <person name="Mondo S."/>
            <person name="Nolan M."/>
            <person name="Ohm R."/>
            <person name="Pangilinan J."/>
            <person name="Park H.-J."/>
            <person name="Ramirez L."/>
            <person name="Alfaro M."/>
            <person name="Sun H."/>
            <person name="Tritt A."/>
            <person name="Yoshinaga Y."/>
            <person name="Zwiers L.-H."/>
            <person name="Turgeon B."/>
            <person name="Goodwin S."/>
            <person name="Spatafora J."/>
            <person name="Crous P."/>
            <person name="Grigoriev I."/>
        </authorList>
    </citation>
    <scope>NUCLEOTIDE SEQUENCE</scope>
    <source>
        <strain evidence="2">CBS 207.26</strain>
    </source>
</reference>
<evidence type="ECO:0000313" key="2">
    <source>
        <dbReference type="EMBL" id="KAF2185469.1"/>
    </source>
</evidence>
<dbReference type="InterPro" id="IPR025649">
    <property type="entry name" value="DUF4360"/>
</dbReference>
<dbReference type="AlphaFoldDB" id="A0A6A6E4D6"/>
<sequence length="234" mass="25151">MKYTTALLALSVLAAAAPAPVPEPMPQDKPSGHEVEITAVTYGGTGCPDKTVQGILSDDRTTITLSFDTYTVQSGPSIPATERRKFCQLQLKLRYPSGFQYSVFGADYRGYASLEKGVQGIAQSTYYFSGQQQQNTLPTNFTGPVEGNYLKHDEIDAGSAIWSPCGEQGMLNIKSEVRIVPLSATGLNLLTVDTVDAKFTQKYFVQWQKCGAKPTSDGTGGAFDLTIPALSSSI</sequence>
<organism evidence="2 3">
    <name type="scientific">Zopfia rhizophila CBS 207.26</name>
    <dbReference type="NCBI Taxonomy" id="1314779"/>
    <lineage>
        <taxon>Eukaryota</taxon>
        <taxon>Fungi</taxon>
        <taxon>Dikarya</taxon>
        <taxon>Ascomycota</taxon>
        <taxon>Pezizomycotina</taxon>
        <taxon>Dothideomycetes</taxon>
        <taxon>Dothideomycetes incertae sedis</taxon>
        <taxon>Zopfiaceae</taxon>
        <taxon>Zopfia</taxon>
    </lineage>
</organism>
<name>A0A6A6E4D6_9PEZI</name>
<proteinExistence type="predicted"/>
<dbReference type="OrthoDB" id="152248at2759"/>
<evidence type="ECO:0000256" key="1">
    <source>
        <dbReference type="SAM" id="SignalP"/>
    </source>
</evidence>
<evidence type="ECO:0000313" key="3">
    <source>
        <dbReference type="Proteomes" id="UP000800200"/>
    </source>
</evidence>
<feature type="signal peptide" evidence="1">
    <location>
        <begin position="1"/>
        <end position="16"/>
    </location>
</feature>
<dbReference type="Pfam" id="PF14273">
    <property type="entry name" value="DUF4360"/>
    <property type="match status" value="1"/>
</dbReference>
<protein>
    <recommendedName>
        <fullName evidence="4">DUF4360 domain-containing protein</fullName>
    </recommendedName>
</protein>
<feature type="chain" id="PRO_5025585065" description="DUF4360 domain-containing protein" evidence="1">
    <location>
        <begin position="17"/>
        <end position="234"/>
    </location>
</feature>
<accession>A0A6A6E4D6</accession>
<keyword evidence="1" id="KW-0732">Signal</keyword>
<dbReference type="PANTHER" id="PTHR38847">
    <property type="match status" value="1"/>
</dbReference>
<gene>
    <name evidence="2" type="ORF">K469DRAFT_726653</name>
</gene>
<dbReference type="PANTHER" id="PTHR38847:SF1">
    <property type="entry name" value="PSEUDOURIDINE SYNTHASE RSUA_RLUA-LIKE DOMAIN-CONTAINING PROTEIN"/>
    <property type="match status" value="1"/>
</dbReference>
<dbReference type="Proteomes" id="UP000800200">
    <property type="component" value="Unassembled WGS sequence"/>
</dbReference>
<keyword evidence="3" id="KW-1185">Reference proteome</keyword>